<feature type="binding site" evidence="8">
    <location>
        <position position="160"/>
    </location>
    <ligand>
        <name>3-phosphoshikimate</name>
        <dbReference type="ChEBI" id="CHEBI:145989"/>
    </ligand>
</feature>
<comment type="catalytic activity">
    <reaction evidence="7">
        <text>3-phosphoshikimate + phosphoenolpyruvate = 5-O-(1-carboxyvinyl)-3-phosphoshikimate + phosphate</text>
        <dbReference type="Rhea" id="RHEA:21256"/>
        <dbReference type="ChEBI" id="CHEBI:43474"/>
        <dbReference type="ChEBI" id="CHEBI:57701"/>
        <dbReference type="ChEBI" id="CHEBI:58702"/>
        <dbReference type="ChEBI" id="CHEBI:145989"/>
        <dbReference type="EC" id="2.5.1.19"/>
    </reaction>
    <physiologicalReaction direction="left-to-right" evidence="7">
        <dbReference type="Rhea" id="RHEA:21257"/>
    </physiologicalReaction>
</comment>
<comment type="similarity">
    <text evidence="2 8">Belongs to the EPSP synthase family.</text>
</comment>
<evidence type="ECO:0000256" key="5">
    <source>
        <dbReference type="ARBA" id="ARBA00022679"/>
    </source>
</evidence>
<dbReference type="InterPro" id="IPR013792">
    <property type="entry name" value="RNA3'P_cycl/enolpyr_Trfase_a/b"/>
</dbReference>
<comment type="caution">
    <text evidence="10">The sequence shown here is derived from an EMBL/GenBank/DDBJ whole genome shotgun (WGS) entry which is preliminary data.</text>
</comment>
<feature type="binding site" evidence="8">
    <location>
        <position position="24"/>
    </location>
    <ligand>
        <name>3-phosphoshikimate</name>
        <dbReference type="ChEBI" id="CHEBI:145989"/>
    </ligand>
</feature>
<feature type="binding site" evidence="8">
    <location>
        <position position="336"/>
    </location>
    <ligand>
        <name>phosphoenolpyruvate</name>
        <dbReference type="ChEBI" id="CHEBI:58702"/>
    </ligand>
</feature>
<dbReference type="EMBL" id="DXHS01000048">
    <property type="protein sequence ID" value="HIW02234.1"/>
    <property type="molecule type" value="Genomic_DNA"/>
</dbReference>
<comment type="subcellular location">
    <subcellularLocation>
        <location evidence="8">Cytoplasm</location>
    </subcellularLocation>
</comment>
<dbReference type="GO" id="GO:0008652">
    <property type="term" value="P:amino acid biosynthetic process"/>
    <property type="evidence" value="ECO:0007669"/>
    <property type="project" value="UniProtKB-KW"/>
</dbReference>
<dbReference type="EC" id="2.5.1.19" evidence="8"/>
<comment type="subunit">
    <text evidence="8">Monomer.</text>
</comment>
<keyword evidence="6 8" id="KW-0057">Aromatic amino acid biosynthesis</keyword>
<dbReference type="GO" id="GO:0005737">
    <property type="term" value="C:cytoplasm"/>
    <property type="evidence" value="ECO:0007669"/>
    <property type="project" value="UniProtKB-SubCell"/>
</dbReference>
<dbReference type="InterPro" id="IPR001986">
    <property type="entry name" value="Enolpyruvate_Tfrase_dom"/>
</dbReference>
<gene>
    <name evidence="8 10" type="primary">aroA</name>
    <name evidence="10" type="ORF">H9892_02715</name>
</gene>
<dbReference type="GO" id="GO:0003866">
    <property type="term" value="F:3-phosphoshikimate 1-carboxyvinyltransferase activity"/>
    <property type="evidence" value="ECO:0007669"/>
    <property type="project" value="UniProtKB-UniRule"/>
</dbReference>
<reference evidence="10" key="1">
    <citation type="journal article" date="2021" name="PeerJ">
        <title>Extensive microbial diversity within the chicken gut microbiome revealed by metagenomics and culture.</title>
        <authorList>
            <person name="Gilroy R."/>
            <person name="Ravi A."/>
            <person name="Getino M."/>
            <person name="Pursley I."/>
            <person name="Horton D.L."/>
            <person name="Alikhan N.F."/>
            <person name="Baker D."/>
            <person name="Gharbi K."/>
            <person name="Hall N."/>
            <person name="Watson M."/>
            <person name="Adriaenssens E.M."/>
            <person name="Foster-Nyarko E."/>
            <person name="Jarju S."/>
            <person name="Secka A."/>
            <person name="Antonio M."/>
            <person name="Oren A."/>
            <person name="Chaudhuri R.R."/>
            <person name="La Ragione R."/>
            <person name="Hildebrand F."/>
            <person name="Pallen M.J."/>
        </authorList>
    </citation>
    <scope>NUCLEOTIDE SEQUENCE</scope>
    <source>
        <strain evidence="10">12435</strain>
    </source>
</reference>
<comment type="pathway">
    <text evidence="1 8">Metabolic intermediate biosynthesis; chorismate biosynthesis; chorismate from D-erythrose 4-phosphate and phosphoenolpyruvate: step 6/7.</text>
</comment>
<feature type="binding site" evidence="8">
    <location>
        <position position="19"/>
    </location>
    <ligand>
        <name>3-phosphoshikimate</name>
        <dbReference type="ChEBI" id="CHEBI:145989"/>
    </ligand>
</feature>
<dbReference type="InterPro" id="IPR023193">
    <property type="entry name" value="EPSP_synthase_CS"/>
</dbReference>
<dbReference type="Gene3D" id="3.65.10.10">
    <property type="entry name" value="Enolpyruvate transferase domain"/>
    <property type="match status" value="2"/>
</dbReference>
<keyword evidence="5 8" id="KW-0808">Transferase</keyword>
<evidence type="ECO:0000313" key="10">
    <source>
        <dbReference type="EMBL" id="HIW02234.1"/>
    </source>
</evidence>
<evidence type="ECO:0000256" key="6">
    <source>
        <dbReference type="ARBA" id="ARBA00023141"/>
    </source>
</evidence>
<evidence type="ECO:0000256" key="1">
    <source>
        <dbReference type="ARBA" id="ARBA00004811"/>
    </source>
</evidence>
<dbReference type="HAMAP" id="MF_00210">
    <property type="entry name" value="EPSP_synth"/>
    <property type="match status" value="1"/>
</dbReference>
<keyword evidence="3 8" id="KW-0963">Cytoplasm</keyword>
<feature type="binding site" evidence="8">
    <location>
        <position position="20"/>
    </location>
    <ligand>
        <name>3-phosphoshikimate</name>
        <dbReference type="ChEBI" id="CHEBI:145989"/>
    </ligand>
</feature>
<evidence type="ECO:0000313" key="11">
    <source>
        <dbReference type="Proteomes" id="UP000823990"/>
    </source>
</evidence>
<feature type="binding site" evidence="8">
    <location>
        <position position="378"/>
    </location>
    <ligand>
        <name>phosphoenolpyruvate</name>
        <dbReference type="ChEBI" id="CHEBI:58702"/>
    </ligand>
</feature>
<dbReference type="AlphaFoldDB" id="A0A9D1Q0S9"/>
<dbReference type="PANTHER" id="PTHR21090">
    <property type="entry name" value="AROM/DEHYDROQUINATE SYNTHASE"/>
    <property type="match status" value="1"/>
</dbReference>
<evidence type="ECO:0000256" key="2">
    <source>
        <dbReference type="ARBA" id="ARBA00009948"/>
    </source>
</evidence>
<evidence type="ECO:0000256" key="7">
    <source>
        <dbReference type="ARBA" id="ARBA00044633"/>
    </source>
</evidence>
<evidence type="ECO:0000256" key="3">
    <source>
        <dbReference type="ARBA" id="ARBA00022490"/>
    </source>
</evidence>
<feature type="binding site" evidence="8">
    <location>
        <position position="305"/>
    </location>
    <ligand>
        <name>3-phosphoshikimate</name>
        <dbReference type="ChEBI" id="CHEBI:145989"/>
    </ligand>
</feature>
<feature type="binding site" evidence="8">
    <location>
        <position position="160"/>
    </location>
    <ligand>
        <name>phosphoenolpyruvate</name>
        <dbReference type="ChEBI" id="CHEBI:58702"/>
    </ligand>
</feature>
<sequence>MFVRPVKVFDRTLSTAPDKSITHRAVMFNAAAEGEAVVENALLGGDCRSTISCMTRLGARIEVSGGTVRVRGAKRFADAALDAGNSGTTTRLLAGLLAGRGVNASIDGDGSLRSRPMKRVTEPLCAMGADIESTDGRAPLYIRPAKLHGIDYVMPVASAQVKSAVLLAGLGADGETRVTESVPSRDHTELMLKAMGADITKSGSSVIVRRSELRATDVRVPGDISAAAFLFGVAAVVPCGRVTVTEVGLNPTRTGVLDVLCRMGLEVTRDNLKAGAEPYGDVTVARVGALRPFTITAGEVPSLIDEIPLLAAVAAYAEGDSVISGAEELRVKESDRVETTVVMIRAMGGEAEARPDGLVVRGRGGLKGGKVDSFGDHRIAMSAAVAALASRDGCEILGSDSAAISYPGFWEVLC</sequence>
<dbReference type="SUPFAM" id="SSF55205">
    <property type="entry name" value="EPT/RTPC-like"/>
    <property type="match status" value="1"/>
</dbReference>
<feature type="active site" description="Proton acceptor" evidence="8">
    <location>
        <position position="305"/>
    </location>
</feature>
<feature type="binding site" evidence="8">
    <location>
        <position position="87"/>
    </location>
    <ligand>
        <name>phosphoenolpyruvate</name>
        <dbReference type="ChEBI" id="CHEBI:58702"/>
    </ligand>
</feature>
<evidence type="ECO:0000256" key="4">
    <source>
        <dbReference type="ARBA" id="ARBA00022605"/>
    </source>
</evidence>
<comment type="function">
    <text evidence="8">Catalyzes the transfer of the enolpyruvyl moiety of phosphoenolpyruvate (PEP) to the 5-hydroxyl of shikimate-3-phosphate (S3P) to produce enolpyruvyl shikimate-3-phosphate and inorganic phosphate.</text>
</comment>
<feature type="binding site" evidence="8">
    <location>
        <position position="19"/>
    </location>
    <ligand>
        <name>phosphoenolpyruvate</name>
        <dbReference type="ChEBI" id="CHEBI:58702"/>
    </ligand>
</feature>
<dbReference type="InterPro" id="IPR006264">
    <property type="entry name" value="EPSP_synthase"/>
</dbReference>
<organism evidence="10 11">
    <name type="scientific">Candidatus Protoclostridium stercorigallinarum</name>
    <dbReference type="NCBI Taxonomy" id="2838741"/>
    <lineage>
        <taxon>Bacteria</taxon>
        <taxon>Bacillati</taxon>
        <taxon>Bacillota</taxon>
        <taxon>Clostridia</taxon>
        <taxon>Candidatus Protoclostridium</taxon>
    </lineage>
</organism>
<dbReference type="NCBIfam" id="TIGR01356">
    <property type="entry name" value="aroA"/>
    <property type="match status" value="1"/>
</dbReference>
<dbReference type="PIRSF" id="PIRSF000505">
    <property type="entry name" value="EPSPS"/>
    <property type="match status" value="1"/>
</dbReference>
<dbReference type="InterPro" id="IPR036968">
    <property type="entry name" value="Enolpyruvate_Tfrase_sf"/>
</dbReference>
<reference evidence="10" key="2">
    <citation type="submission" date="2021-04" db="EMBL/GenBank/DDBJ databases">
        <authorList>
            <person name="Gilroy R."/>
        </authorList>
    </citation>
    <scope>NUCLEOTIDE SEQUENCE</scope>
    <source>
        <strain evidence="10">12435</strain>
    </source>
</reference>
<dbReference type="PANTHER" id="PTHR21090:SF5">
    <property type="entry name" value="PENTAFUNCTIONAL AROM POLYPEPTIDE"/>
    <property type="match status" value="1"/>
</dbReference>
<evidence type="ECO:0000256" key="8">
    <source>
        <dbReference type="HAMAP-Rule" id="MF_00210"/>
    </source>
</evidence>
<protein>
    <recommendedName>
        <fullName evidence="8">3-phosphoshikimate 1-carboxyvinyltransferase</fullName>
        <ecNumber evidence="8">2.5.1.19</ecNumber>
    </recommendedName>
    <alternativeName>
        <fullName evidence="8">5-enolpyruvylshikimate-3-phosphate synthase</fullName>
        <shortName evidence="8">EPSP synthase</shortName>
        <shortName evidence="8">EPSPS</shortName>
    </alternativeName>
</protein>
<feature type="binding site" evidence="8">
    <location>
        <position position="332"/>
    </location>
    <ligand>
        <name>3-phosphoshikimate</name>
        <dbReference type="ChEBI" id="CHEBI:145989"/>
    </ligand>
</feature>
<evidence type="ECO:0000259" key="9">
    <source>
        <dbReference type="Pfam" id="PF00275"/>
    </source>
</evidence>
<dbReference type="PROSITE" id="PS00885">
    <property type="entry name" value="EPSP_SYNTHASE_2"/>
    <property type="match status" value="1"/>
</dbReference>
<dbReference type="GO" id="GO:0009423">
    <property type="term" value="P:chorismate biosynthetic process"/>
    <property type="evidence" value="ECO:0007669"/>
    <property type="project" value="UniProtKB-UniRule"/>
</dbReference>
<dbReference type="Pfam" id="PF00275">
    <property type="entry name" value="EPSP_synthase"/>
    <property type="match status" value="1"/>
</dbReference>
<accession>A0A9D1Q0S9</accession>
<name>A0A9D1Q0S9_9FIRM</name>
<feature type="binding site" evidence="8">
    <location>
        <position position="158"/>
    </location>
    <ligand>
        <name>3-phosphoshikimate</name>
        <dbReference type="ChEBI" id="CHEBI:145989"/>
    </ligand>
</feature>
<dbReference type="PROSITE" id="PS00104">
    <property type="entry name" value="EPSP_SYNTHASE_1"/>
    <property type="match status" value="1"/>
</dbReference>
<dbReference type="Proteomes" id="UP000823990">
    <property type="component" value="Unassembled WGS sequence"/>
</dbReference>
<feature type="domain" description="Enolpyruvate transferase" evidence="9">
    <location>
        <begin position="10"/>
        <end position="413"/>
    </location>
</feature>
<dbReference type="FunFam" id="3.65.10.10:FF:000005">
    <property type="entry name" value="3-phosphoshikimate 1-carboxyvinyltransferase"/>
    <property type="match status" value="1"/>
</dbReference>
<dbReference type="GO" id="GO:0009073">
    <property type="term" value="P:aromatic amino acid family biosynthetic process"/>
    <property type="evidence" value="ECO:0007669"/>
    <property type="project" value="UniProtKB-KW"/>
</dbReference>
<feature type="binding site" evidence="8">
    <location>
        <position position="115"/>
    </location>
    <ligand>
        <name>phosphoenolpyruvate</name>
        <dbReference type="ChEBI" id="CHEBI:58702"/>
    </ligand>
</feature>
<dbReference type="CDD" id="cd01556">
    <property type="entry name" value="EPSP_synthase"/>
    <property type="match status" value="1"/>
</dbReference>
<keyword evidence="4 8" id="KW-0028">Amino-acid biosynthesis</keyword>
<proteinExistence type="inferred from homology"/>
<comment type="caution">
    <text evidence="8">Lacks conserved residue(s) required for the propagation of feature annotation.</text>
</comment>